<evidence type="ECO:0000256" key="2">
    <source>
        <dbReference type="ARBA" id="ARBA00023125"/>
    </source>
</evidence>
<keyword evidence="3" id="KW-0804">Transcription</keyword>
<dbReference type="CDD" id="cd05013">
    <property type="entry name" value="SIS_RpiR"/>
    <property type="match status" value="1"/>
</dbReference>
<evidence type="ECO:0000313" key="6">
    <source>
        <dbReference type="Proteomes" id="UP000766595"/>
    </source>
</evidence>
<dbReference type="Pfam" id="PF01418">
    <property type="entry name" value="HTH_6"/>
    <property type="match status" value="1"/>
</dbReference>
<dbReference type="InterPro" id="IPR046348">
    <property type="entry name" value="SIS_dom_sf"/>
</dbReference>
<dbReference type="RefSeq" id="WP_261967900.1">
    <property type="nucleotide sequence ID" value="NZ_JAHHZF010000003.1"/>
</dbReference>
<organism evidence="5 6">
    <name type="scientific">Prosthecodimorpha staleyi</name>
    <dbReference type="NCBI Taxonomy" id="2840188"/>
    <lineage>
        <taxon>Bacteria</taxon>
        <taxon>Pseudomonadati</taxon>
        <taxon>Pseudomonadota</taxon>
        <taxon>Alphaproteobacteria</taxon>
        <taxon>Hyphomicrobiales</taxon>
        <taxon>Ancalomicrobiaceae</taxon>
        <taxon>Prosthecodimorpha</taxon>
    </lineage>
</organism>
<dbReference type="Pfam" id="PF01380">
    <property type="entry name" value="SIS"/>
    <property type="match status" value="1"/>
</dbReference>
<dbReference type="GO" id="GO:0003677">
    <property type="term" value="F:DNA binding"/>
    <property type="evidence" value="ECO:0007669"/>
    <property type="project" value="UniProtKB-KW"/>
</dbReference>
<gene>
    <name evidence="5" type="ORF">KL771_07370</name>
</gene>
<evidence type="ECO:0000313" key="5">
    <source>
        <dbReference type="EMBL" id="MBT9289264.1"/>
    </source>
</evidence>
<dbReference type="PANTHER" id="PTHR30514">
    <property type="entry name" value="GLUCOKINASE"/>
    <property type="match status" value="1"/>
</dbReference>
<dbReference type="SUPFAM" id="SSF53697">
    <property type="entry name" value="SIS domain"/>
    <property type="match status" value="1"/>
</dbReference>
<dbReference type="InterPro" id="IPR000281">
    <property type="entry name" value="HTH_RpiR"/>
</dbReference>
<dbReference type="AlphaFoldDB" id="A0A947GIC1"/>
<dbReference type="SUPFAM" id="SSF46689">
    <property type="entry name" value="Homeodomain-like"/>
    <property type="match status" value="1"/>
</dbReference>
<dbReference type="GO" id="GO:0003700">
    <property type="term" value="F:DNA-binding transcription factor activity"/>
    <property type="evidence" value="ECO:0007669"/>
    <property type="project" value="InterPro"/>
</dbReference>
<dbReference type="GO" id="GO:0097367">
    <property type="term" value="F:carbohydrate derivative binding"/>
    <property type="evidence" value="ECO:0007669"/>
    <property type="project" value="InterPro"/>
</dbReference>
<dbReference type="Gene3D" id="1.10.10.10">
    <property type="entry name" value="Winged helix-like DNA-binding domain superfamily/Winged helix DNA-binding domain"/>
    <property type="match status" value="1"/>
</dbReference>
<dbReference type="Gene3D" id="3.40.50.10490">
    <property type="entry name" value="Glucose-6-phosphate isomerase like protein, domain 1"/>
    <property type="match status" value="1"/>
</dbReference>
<evidence type="ECO:0000256" key="3">
    <source>
        <dbReference type="ARBA" id="ARBA00023163"/>
    </source>
</evidence>
<protein>
    <submittedName>
        <fullName evidence="5">MurR/RpiR family transcriptional regulator</fullName>
    </submittedName>
</protein>
<name>A0A947GIC1_9HYPH</name>
<proteinExistence type="predicted"/>
<keyword evidence="6" id="KW-1185">Reference proteome</keyword>
<dbReference type="Proteomes" id="UP000766595">
    <property type="component" value="Unassembled WGS sequence"/>
</dbReference>
<accession>A0A947GIC1</accession>
<dbReference type="InterPro" id="IPR036388">
    <property type="entry name" value="WH-like_DNA-bd_sf"/>
</dbReference>
<keyword evidence="2" id="KW-0238">DNA-binding</keyword>
<evidence type="ECO:0000256" key="1">
    <source>
        <dbReference type="ARBA" id="ARBA00023015"/>
    </source>
</evidence>
<dbReference type="InterPro" id="IPR001347">
    <property type="entry name" value="SIS_dom"/>
</dbReference>
<sequence>MSDIHDEGGSVAEAVRDRLEAMTATERKAAHALLANYPAAGLAPVAEFADRAGVSAPTVLRFVAKLGFAGYPDFQRALRGELEAQWASPLVKAAGPGSRGAPPSAFDRFATAVVDNLQQTRRHLPPTEFDAAVDLVADTRRAIHLIGGRFTDALAGYMAAHLAIVRPRVEHVGSRTGVWRDHLLDMNRRDVLVVFDIRRYQEDVVAFAEAAAARGVTILLVTDQWLSPVARHAEHVLAGRIAVPSRWDSSVALLTLAEALIAAVTERLGPIADQRIAELEALRRGDAR</sequence>
<dbReference type="PROSITE" id="PS51071">
    <property type="entry name" value="HTH_RPIR"/>
    <property type="match status" value="1"/>
</dbReference>
<dbReference type="InterPro" id="IPR035472">
    <property type="entry name" value="RpiR-like_SIS"/>
</dbReference>
<feature type="domain" description="HTH rpiR-type" evidence="4">
    <location>
        <begin position="9"/>
        <end position="85"/>
    </location>
</feature>
<keyword evidence="1" id="KW-0805">Transcription regulation</keyword>
<dbReference type="PANTHER" id="PTHR30514:SF18">
    <property type="entry name" value="RPIR-FAMILY TRANSCRIPTIONAL REGULATOR"/>
    <property type="match status" value="1"/>
</dbReference>
<dbReference type="EMBL" id="JAHHZF010000003">
    <property type="protein sequence ID" value="MBT9289264.1"/>
    <property type="molecule type" value="Genomic_DNA"/>
</dbReference>
<evidence type="ECO:0000259" key="4">
    <source>
        <dbReference type="PROSITE" id="PS51071"/>
    </source>
</evidence>
<dbReference type="GO" id="GO:1901135">
    <property type="term" value="P:carbohydrate derivative metabolic process"/>
    <property type="evidence" value="ECO:0007669"/>
    <property type="project" value="InterPro"/>
</dbReference>
<reference evidence="5 6" key="1">
    <citation type="submission" date="2021-06" db="EMBL/GenBank/DDBJ databases">
        <authorList>
            <person name="Grouzdev D.S."/>
            <person name="Koziaeva V."/>
        </authorList>
    </citation>
    <scope>NUCLEOTIDE SEQUENCE [LARGE SCALE GENOMIC DNA]</scope>
    <source>
        <strain evidence="5 6">22</strain>
    </source>
</reference>
<comment type="caution">
    <text evidence="5">The sequence shown here is derived from an EMBL/GenBank/DDBJ whole genome shotgun (WGS) entry which is preliminary data.</text>
</comment>
<dbReference type="InterPro" id="IPR009057">
    <property type="entry name" value="Homeodomain-like_sf"/>
</dbReference>
<dbReference type="InterPro" id="IPR047640">
    <property type="entry name" value="RpiR-like"/>
</dbReference>